<evidence type="ECO:0000313" key="2">
    <source>
        <dbReference type="Proteomes" id="UP000007266"/>
    </source>
</evidence>
<evidence type="ECO:0000313" key="1">
    <source>
        <dbReference type="EMBL" id="KYB27077.1"/>
    </source>
</evidence>
<organism evidence="1 2">
    <name type="scientific">Tribolium castaneum</name>
    <name type="common">Red flour beetle</name>
    <dbReference type="NCBI Taxonomy" id="7070"/>
    <lineage>
        <taxon>Eukaryota</taxon>
        <taxon>Metazoa</taxon>
        <taxon>Ecdysozoa</taxon>
        <taxon>Arthropoda</taxon>
        <taxon>Hexapoda</taxon>
        <taxon>Insecta</taxon>
        <taxon>Pterygota</taxon>
        <taxon>Neoptera</taxon>
        <taxon>Endopterygota</taxon>
        <taxon>Coleoptera</taxon>
        <taxon>Polyphaga</taxon>
        <taxon>Cucujiformia</taxon>
        <taxon>Tenebrionidae</taxon>
        <taxon>Tenebrionidae incertae sedis</taxon>
        <taxon>Tribolium</taxon>
    </lineage>
</organism>
<name>A0A139WGZ9_TRICA</name>
<reference evidence="1 2" key="2">
    <citation type="journal article" date="2010" name="Nucleic Acids Res.">
        <title>BeetleBase in 2010: revisions to provide comprehensive genomic information for Tribolium castaneum.</title>
        <authorList>
            <person name="Kim H.S."/>
            <person name="Murphy T."/>
            <person name="Xia J."/>
            <person name="Caragea D."/>
            <person name="Park Y."/>
            <person name="Beeman R.W."/>
            <person name="Lorenzen M.D."/>
            <person name="Butcher S."/>
            <person name="Manak J.R."/>
            <person name="Brown S.J."/>
        </authorList>
    </citation>
    <scope>GENOME REANNOTATION</scope>
    <source>
        <strain evidence="1 2">Georgia GA2</strain>
    </source>
</reference>
<dbReference type="Proteomes" id="UP000007266">
    <property type="component" value="Linkage group 6"/>
</dbReference>
<dbReference type="AlphaFoldDB" id="A0A139WGZ9"/>
<sequence length="45" mass="5307">MPDSHLLGKPLHHNTPKLKSRSGLIYIGKSPMTKQWIPESWRRKR</sequence>
<gene>
    <name evidence="1" type="primary">AUGUSTUS-3.0.2_33402</name>
    <name evidence="1" type="ORF">TcasGA2_TC033402</name>
</gene>
<proteinExistence type="predicted"/>
<reference evidence="1 2" key="1">
    <citation type="journal article" date="2008" name="Nature">
        <title>The genome of the model beetle and pest Tribolium castaneum.</title>
        <authorList>
            <consortium name="Tribolium Genome Sequencing Consortium"/>
            <person name="Richards S."/>
            <person name="Gibbs R.A."/>
            <person name="Weinstock G.M."/>
            <person name="Brown S.J."/>
            <person name="Denell R."/>
            <person name="Beeman R.W."/>
            <person name="Gibbs R."/>
            <person name="Beeman R.W."/>
            <person name="Brown S.J."/>
            <person name="Bucher G."/>
            <person name="Friedrich M."/>
            <person name="Grimmelikhuijzen C.J."/>
            <person name="Klingler M."/>
            <person name="Lorenzen M."/>
            <person name="Richards S."/>
            <person name="Roth S."/>
            <person name="Schroder R."/>
            <person name="Tautz D."/>
            <person name="Zdobnov E.M."/>
            <person name="Muzny D."/>
            <person name="Gibbs R.A."/>
            <person name="Weinstock G.M."/>
            <person name="Attaway T."/>
            <person name="Bell S."/>
            <person name="Buhay C.J."/>
            <person name="Chandrabose M.N."/>
            <person name="Chavez D."/>
            <person name="Clerk-Blankenburg K.P."/>
            <person name="Cree A."/>
            <person name="Dao M."/>
            <person name="Davis C."/>
            <person name="Chacko J."/>
            <person name="Dinh H."/>
            <person name="Dugan-Rocha S."/>
            <person name="Fowler G."/>
            <person name="Garner T.T."/>
            <person name="Garnes J."/>
            <person name="Gnirke A."/>
            <person name="Hawes A."/>
            <person name="Hernandez J."/>
            <person name="Hines S."/>
            <person name="Holder M."/>
            <person name="Hume J."/>
            <person name="Jhangiani S.N."/>
            <person name="Joshi V."/>
            <person name="Khan Z.M."/>
            <person name="Jackson L."/>
            <person name="Kovar C."/>
            <person name="Kowis A."/>
            <person name="Lee S."/>
            <person name="Lewis L.R."/>
            <person name="Margolis J."/>
            <person name="Morgan M."/>
            <person name="Nazareth L.V."/>
            <person name="Nguyen N."/>
            <person name="Okwuonu G."/>
            <person name="Parker D."/>
            <person name="Richards S."/>
            <person name="Ruiz S.J."/>
            <person name="Santibanez J."/>
            <person name="Savard J."/>
            <person name="Scherer S.E."/>
            <person name="Schneider B."/>
            <person name="Sodergren E."/>
            <person name="Tautz D."/>
            <person name="Vattahil S."/>
            <person name="Villasana D."/>
            <person name="White C.S."/>
            <person name="Wright R."/>
            <person name="Park Y."/>
            <person name="Beeman R.W."/>
            <person name="Lord J."/>
            <person name="Oppert B."/>
            <person name="Lorenzen M."/>
            <person name="Brown S."/>
            <person name="Wang L."/>
            <person name="Savard J."/>
            <person name="Tautz D."/>
            <person name="Richards S."/>
            <person name="Weinstock G."/>
            <person name="Gibbs R.A."/>
            <person name="Liu Y."/>
            <person name="Worley K."/>
            <person name="Weinstock G."/>
            <person name="Elsik C.G."/>
            <person name="Reese J.T."/>
            <person name="Elhaik E."/>
            <person name="Landan G."/>
            <person name="Graur D."/>
            <person name="Arensburger P."/>
            <person name="Atkinson P."/>
            <person name="Beeman R.W."/>
            <person name="Beidler J."/>
            <person name="Brown S.J."/>
            <person name="Demuth J.P."/>
            <person name="Drury D.W."/>
            <person name="Du Y.Z."/>
            <person name="Fujiwara H."/>
            <person name="Lorenzen M."/>
            <person name="Maselli V."/>
            <person name="Osanai M."/>
            <person name="Park Y."/>
            <person name="Robertson H.M."/>
            <person name="Tu Z."/>
            <person name="Wang J.J."/>
            <person name="Wang S."/>
            <person name="Richards S."/>
            <person name="Song H."/>
            <person name="Zhang L."/>
            <person name="Sodergren E."/>
            <person name="Werner D."/>
            <person name="Stanke M."/>
            <person name="Morgenstern B."/>
            <person name="Solovyev V."/>
            <person name="Kosarev P."/>
            <person name="Brown G."/>
            <person name="Chen H.C."/>
            <person name="Ermolaeva O."/>
            <person name="Hlavina W."/>
            <person name="Kapustin Y."/>
            <person name="Kiryutin B."/>
            <person name="Kitts P."/>
            <person name="Maglott D."/>
            <person name="Pruitt K."/>
            <person name="Sapojnikov V."/>
            <person name="Souvorov A."/>
            <person name="Mackey A.J."/>
            <person name="Waterhouse R.M."/>
            <person name="Wyder S."/>
            <person name="Zdobnov E.M."/>
            <person name="Zdobnov E.M."/>
            <person name="Wyder S."/>
            <person name="Kriventseva E.V."/>
            <person name="Kadowaki T."/>
            <person name="Bork P."/>
            <person name="Aranda M."/>
            <person name="Bao R."/>
            <person name="Beermann A."/>
            <person name="Berns N."/>
            <person name="Bolognesi R."/>
            <person name="Bonneton F."/>
            <person name="Bopp D."/>
            <person name="Brown S.J."/>
            <person name="Bucher G."/>
            <person name="Butts T."/>
            <person name="Chaumot A."/>
            <person name="Denell R.E."/>
            <person name="Ferrier D.E."/>
            <person name="Friedrich M."/>
            <person name="Gordon C.M."/>
            <person name="Jindra M."/>
            <person name="Klingler M."/>
            <person name="Lan Q."/>
            <person name="Lattorff H.M."/>
            <person name="Laudet V."/>
            <person name="von Levetsow C."/>
            <person name="Liu Z."/>
            <person name="Lutz R."/>
            <person name="Lynch J.A."/>
            <person name="da Fonseca R.N."/>
            <person name="Posnien N."/>
            <person name="Reuter R."/>
            <person name="Roth S."/>
            <person name="Savard J."/>
            <person name="Schinko J.B."/>
            <person name="Schmitt C."/>
            <person name="Schoppmeier M."/>
            <person name="Schroder R."/>
            <person name="Shippy T.D."/>
            <person name="Simonnet F."/>
            <person name="Marques-Souza H."/>
            <person name="Tautz D."/>
            <person name="Tomoyasu Y."/>
            <person name="Trauner J."/>
            <person name="Van der Zee M."/>
            <person name="Vervoort M."/>
            <person name="Wittkopp N."/>
            <person name="Wimmer E.A."/>
            <person name="Yang X."/>
            <person name="Jones A.K."/>
            <person name="Sattelle D.B."/>
            <person name="Ebert P.R."/>
            <person name="Nelson D."/>
            <person name="Scott J.G."/>
            <person name="Beeman R.W."/>
            <person name="Muthukrishnan S."/>
            <person name="Kramer K.J."/>
            <person name="Arakane Y."/>
            <person name="Beeman R.W."/>
            <person name="Zhu Q."/>
            <person name="Hogenkamp D."/>
            <person name="Dixit R."/>
            <person name="Oppert B."/>
            <person name="Jiang H."/>
            <person name="Zou Z."/>
            <person name="Marshall J."/>
            <person name="Elpidina E."/>
            <person name="Vinokurov K."/>
            <person name="Oppert C."/>
            <person name="Zou Z."/>
            <person name="Evans J."/>
            <person name="Lu Z."/>
            <person name="Zhao P."/>
            <person name="Sumathipala N."/>
            <person name="Altincicek B."/>
            <person name="Vilcinskas A."/>
            <person name="Williams M."/>
            <person name="Hultmark D."/>
            <person name="Hetru C."/>
            <person name="Jiang H."/>
            <person name="Grimmelikhuijzen C.J."/>
            <person name="Hauser F."/>
            <person name="Cazzamali G."/>
            <person name="Williamson M."/>
            <person name="Park Y."/>
            <person name="Li B."/>
            <person name="Tanaka Y."/>
            <person name="Predel R."/>
            <person name="Neupert S."/>
            <person name="Schachtner J."/>
            <person name="Verleyen P."/>
            <person name="Raible F."/>
            <person name="Bork P."/>
            <person name="Friedrich M."/>
            <person name="Walden K.K."/>
            <person name="Robertson H.M."/>
            <person name="Angeli S."/>
            <person name="Foret S."/>
            <person name="Bucher G."/>
            <person name="Schuetz S."/>
            <person name="Maleszka R."/>
            <person name="Wimmer E.A."/>
            <person name="Beeman R.W."/>
            <person name="Lorenzen M."/>
            <person name="Tomoyasu Y."/>
            <person name="Miller S.C."/>
            <person name="Grossmann D."/>
            <person name="Bucher G."/>
        </authorList>
    </citation>
    <scope>NUCLEOTIDE SEQUENCE [LARGE SCALE GENOMIC DNA]</scope>
    <source>
        <strain evidence="1 2">Georgia GA2</strain>
    </source>
</reference>
<dbReference type="EMBL" id="KQ971345">
    <property type="protein sequence ID" value="KYB27077.1"/>
    <property type="molecule type" value="Genomic_DNA"/>
</dbReference>
<protein>
    <submittedName>
        <fullName evidence="1">Uncharacterized protein</fullName>
    </submittedName>
</protein>
<accession>A0A139WGZ9</accession>
<keyword evidence="2" id="KW-1185">Reference proteome</keyword>
<dbReference type="InParanoid" id="A0A139WGZ9"/>